<comment type="caution">
    <text evidence="4">The sequence shown here is derived from an EMBL/GenBank/DDBJ whole genome shotgun (WGS) entry which is preliminary data.</text>
</comment>
<organism evidence="4 5">
    <name type="scientific">Metabacillus rhizolycopersici</name>
    <dbReference type="NCBI Taxonomy" id="2875709"/>
    <lineage>
        <taxon>Bacteria</taxon>
        <taxon>Bacillati</taxon>
        <taxon>Bacillota</taxon>
        <taxon>Bacilli</taxon>
        <taxon>Bacillales</taxon>
        <taxon>Bacillaceae</taxon>
        <taxon>Metabacillus</taxon>
    </lineage>
</organism>
<dbReference type="PANTHER" id="PTHR43877">
    <property type="entry name" value="AMINOALKYLPHOSPHONATE N-ACETYLTRANSFERASE-RELATED-RELATED"/>
    <property type="match status" value="1"/>
</dbReference>
<keyword evidence="2" id="KW-0012">Acyltransferase</keyword>
<gene>
    <name evidence="4" type="ORF">K9V48_00780</name>
</gene>
<evidence type="ECO:0000259" key="3">
    <source>
        <dbReference type="PROSITE" id="PS51186"/>
    </source>
</evidence>
<dbReference type="PROSITE" id="PS51186">
    <property type="entry name" value="GNAT"/>
    <property type="match status" value="1"/>
</dbReference>
<dbReference type="CDD" id="cd04301">
    <property type="entry name" value="NAT_SF"/>
    <property type="match status" value="1"/>
</dbReference>
<dbReference type="Pfam" id="PF00583">
    <property type="entry name" value="Acetyltransf_1"/>
    <property type="match status" value="1"/>
</dbReference>
<keyword evidence="5" id="KW-1185">Reference proteome</keyword>
<dbReference type="SUPFAM" id="SSF55729">
    <property type="entry name" value="Acyl-CoA N-acyltransferases (Nat)"/>
    <property type="match status" value="1"/>
</dbReference>
<sequence length="181" mass="21110">MIRKAELRDIQEIIEIVLGTIPIMREEGSDQWDDTYPLRKDFERDLQNGSLFVFEHNQEVVGSITVDQIQPKEYETITWTRNEPAYVFHRLAVKLGARKLGVASQLIDFAEKYALLKGVKYMRIDTYSVNQKAQQLFLKKGYKKIGAMEFHGKAFPFYCFDKELSVNDRQKPADLQGIERN</sequence>
<keyword evidence="1" id="KW-0808">Transferase</keyword>
<dbReference type="InterPro" id="IPR000182">
    <property type="entry name" value="GNAT_dom"/>
</dbReference>
<evidence type="ECO:0000313" key="4">
    <source>
        <dbReference type="EMBL" id="MBZ5748819.1"/>
    </source>
</evidence>
<accession>A0ABS7UKU4</accession>
<dbReference type="InterPro" id="IPR050832">
    <property type="entry name" value="Bact_Acetyltransf"/>
</dbReference>
<evidence type="ECO:0000313" key="5">
    <source>
        <dbReference type="Proteomes" id="UP001165287"/>
    </source>
</evidence>
<evidence type="ECO:0000256" key="2">
    <source>
        <dbReference type="ARBA" id="ARBA00023315"/>
    </source>
</evidence>
<reference evidence="4" key="1">
    <citation type="submission" date="2024-05" db="EMBL/GenBank/DDBJ databases">
        <title>Metabacillus sp. nov., isolated from the rhizosphere soil of tomato plants.</title>
        <authorList>
            <person name="Ma R."/>
        </authorList>
    </citation>
    <scope>NUCLEOTIDE SEQUENCE</scope>
    <source>
        <strain evidence="4">DBTR6</strain>
    </source>
</reference>
<name>A0ABS7UKU4_9BACI</name>
<feature type="domain" description="N-acetyltransferase" evidence="3">
    <location>
        <begin position="1"/>
        <end position="162"/>
    </location>
</feature>
<dbReference type="PANTHER" id="PTHR43877:SF2">
    <property type="entry name" value="AMINOALKYLPHOSPHONATE N-ACETYLTRANSFERASE-RELATED"/>
    <property type="match status" value="1"/>
</dbReference>
<protein>
    <submittedName>
        <fullName evidence="4">GNAT family N-acetyltransferase</fullName>
    </submittedName>
</protein>
<dbReference type="RefSeq" id="WP_224135986.1">
    <property type="nucleotide sequence ID" value="NZ_JAIQUM010000001.1"/>
</dbReference>
<dbReference type="InterPro" id="IPR016181">
    <property type="entry name" value="Acyl_CoA_acyltransferase"/>
</dbReference>
<evidence type="ECO:0000256" key="1">
    <source>
        <dbReference type="ARBA" id="ARBA00022679"/>
    </source>
</evidence>
<dbReference type="Gene3D" id="3.40.630.30">
    <property type="match status" value="1"/>
</dbReference>
<proteinExistence type="predicted"/>
<dbReference type="EMBL" id="JAIQUM010000001">
    <property type="protein sequence ID" value="MBZ5748819.1"/>
    <property type="molecule type" value="Genomic_DNA"/>
</dbReference>
<dbReference type="Proteomes" id="UP001165287">
    <property type="component" value="Unassembled WGS sequence"/>
</dbReference>